<name>A0A318QKH9_9PROT</name>
<gene>
    <name evidence="1" type="ORF">CFR80_15035</name>
</gene>
<organism evidence="1 2">
    <name type="scientific">Komagataeibacter oboediens</name>
    <dbReference type="NCBI Taxonomy" id="65958"/>
    <lineage>
        <taxon>Bacteria</taxon>
        <taxon>Pseudomonadati</taxon>
        <taxon>Pseudomonadota</taxon>
        <taxon>Alphaproteobacteria</taxon>
        <taxon>Acetobacterales</taxon>
        <taxon>Acetobacteraceae</taxon>
        <taxon>Komagataeibacter</taxon>
    </lineage>
</organism>
<dbReference type="RefSeq" id="WP_110507627.1">
    <property type="nucleotide sequence ID" value="NZ_NKTX01000070.1"/>
</dbReference>
<proteinExistence type="predicted"/>
<dbReference type="Proteomes" id="UP000247417">
    <property type="component" value="Unassembled WGS sequence"/>
</dbReference>
<accession>A0A318QKH9</accession>
<dbReference type="OrthoDB" id="7284928at2"/>
<comment type="caution">
    <text evidence="1">The sequence shown here is derived from an EMBL/GenBank/DDBJ whole genome shotgun (WGS) entry which is preliminary data.</text>
</comment>
<evidence type="ECO:0000313" key="2">
    <source>
        <dbReference type="Proteomes" id="UP000247417"/>
    </source>
</evidence>
<dbReference type="STRING" id="940286.GCA_000227565_02712"/>
<dbReference type="AlphaFoldDB" id="A0A318QKH9"/>
<protein>
    <submittedName>
        <fullName evidence="1">Uncharacterized protein</fullName>
    </submittedName>
</protein>
<sequence>MTTQNYILYRTAAFMYQPGYSYTQGATPAVPAAQVSSPAGTVVSTQQMDSLTGVTAPDGFAYALDADGKYPVGSIYTPTPATDYTLAGASTATAGTPVTLTLMPGGDGPAADTTVTLSDGGAGGTFSSPTLAFGAYSAAPQTVTYTPKAAGTVTISATNTGGLTNPASLSVTVTAATA</sequence>
<reference evidence="1 2" key="1">
    <citation type="submission" date="2017-07" db="EMBL/GenBank/DDBJ databases">
        <title>A draft genome sequence of Komagataeibacter oboediens LMG 18849.</title>
        <authorList>
            <person name="Skraban J."/>
            <person name="Cleenwerck I."/>
            <person name="Vandamme P."/>
            <person name="Trcek J."/>
        </authorList>
    </citation>
    <scope>NUCLEOTIDE SEQUENCE [LARGE SCALE GENOMIC DNA]</scope>
    <source>
        <strain evidence="1 2">LMG 18849</strain>
    </source>
</reference>
<dbReference type="EMBL" id="NKTX01000070">
    <property type="protein sequence ID" value="PYD79555.1"/>
    <property type="molecule type" value="Genomic_DNA"/>
</dbReference>
<evidence type="ECO:0000313" key="1">
    <source>
        <dbReference type="EMBL" id="PYD79555.1"/>
    </source>
</evidence>